<evidence type="ECO:0000313" key="3">
    <source>
        <dbReference type="Proteomes" id="UP000825935"/>
    </source>
</evidence>
<dbReference type="AlphaFoldDB" id="A0A8T2RN97"/>
<evidence type="ECO:0000259" key="1">
    <source>
        <dbReference type="Pfam" id="PF06985"/>
    </source>
</evidence>
<dbReference type="Proteomes" id="UP000825935">
    <property type="component" value="Chromosome 26"/>
</dbReference>
<protein>
    <recommendedName>
        <fullName evidence="1">Heterokaryon incompatibility domain-containing protein</fullName>
    </recommendedName>
</protein>
<dbReference type="InterPro" id="IPR052895">
    <property type="entry name" value="HetReg/Transcr_Mod"/>
</dbReference>
<name>A0A8T2RN97_CERRI</name>
<gene>
    <name evidence="2" type="ORF">KP509_26G061600</name>
</gene>
<sequence length="168" mass="19354">MSTSKQFPSPIRLIDVSETAKDGQRGVVFRKAKHWRFHIVSHTWSKSVRDLSEEIAKMIKHETPKEEGMSHERDTLMPNAEYLYEKLLEDADLSDRSCFQELKQLLSWLAGDGVESIWMDALCINQTDDAEKEAEIANMGSYYRNSIACLRPTPWSRQICSCSRPEGR</sequence>
<evidence type="ECO:0000313" key="2">
    <source>
        <dbReference type="EMBL" id="KAH7297254.1"/>
    </source>
</evidence>
<proteinExistence type="predicted"/>
<keyword evidence="3" id="KW-1185">Reference proteome</keyword>
<dbReference type="PANTHER" id="PTHR24148:SF64">
    <property type="entry name" value="HETEROKARYON INCOMPATIBILITY DOMAIN-CONTAINING PROTEIN"/>
    <property type="match status" value="1"/>
</dbReference>
<feature type="domain" description="Heterokaryon incompatibility" evidence="1">
    <location>
        <begin position="73"/>
        <end position="149"/>
    </location>
</feature>
<dbReference type="OrthoDB" id="674604at2759"/>
<organism evidence="2 3">
    <name type="scientific">Ceratopteris richardii</name>
    <name type="common">Triangle waterfern</name>
    <dbReference type="NCBI Taxonomy" id="49495"/>
    <lineage>
        <taxon>Eukaryota</taxon>
        <taxon>Viridiplantae</taxon>
        <taxon>Streptophyta</taxon>
        <taxon>Embryophyta</taxon>
        <taxon>Tracheophyta</taxon>
        <taxon>Polypodiopsida</taxon>
        <taxon>Polypodiidae</taxon>
        <taxon>Polypodiales</taxon>
        <taxon>Pteridineae</taxon>
        <taxon>Pteridaceae</taxon>
        <taxon>Parkerioideae</taxon>
        <taxon>Ceratopteris</taxon>
    </lineage>
</organism>
<reference evidence="2" key="1">
    <citation type="submission" date="2021-08" db="EMBL/GenBank/DDBJ databases">
        <title>WGS assembly of Ceratopteris richardii.</title>
        <authorList>
            <person name="Marchant D.B."/>
            <person name="Chen G."/>
            <person name="Jenkins J."/>
            <person name="Shu S."/>
            <person name="Leebens-Mack J."/>
            <person name="Grimwood J."/>
            <person name="Schmutz J."/>
            <person name="Soltis P."/>
            <person name="Soltis D."/>
            <person name="Chen Z.-H."/>
        </authorList>
    </citation>
    <scope>NUCLEOTIDE SEQUENCE</scope>
    <source>
        <strain evidence="2">Whitten #5841</strain>
        <tissue evidence="2">Leaf</tissue>
    </source>
</reference>
<comment type="caution">
    <text evidence="2">The sequence shown here is derived from an EMBL/GenBank/DDBJ whole genome shotgun (WGS) entry which is preliminary data.</text>
</comment>
<dbReference type="InterPro" id="IPR010730">
    <property type="entry name" value="HET"/>
</dbReference>
<accession>A0A8T2RN97</accession>
<dbReference type="PANTHER" id="PTHR24148">
    <property type="entry name" value="ANKYRIN REPEAT DOMAIN-CONTAINING PROTEIN 39 HOMOLOG-RELATED"/>
    <property type="match status" value="1"/>
</dbReference>
<dbReference type="Pfam" id="PF06985">
    <property type="entry name" value="HET"/>
    <property type="match status" value="1"/>
</dbReference>
<dbReference type="EMBL" id="CM035431">
    <property type="protein sequence ID" value="KAH7297254.1"/>
    <property type="molecule type" value="Genomic_DNA"/>
</dbReference>